<keyword evidence="2" id="KW-0560">Oxidoreductase</keyword>
<dbReference type="AlphaFoldDB" id="A0A1M4EAP1"/>
<organism evidence="2">
    <name type="scientific">Nonomuraea gerenzanensis</name>
    <dbReference type="NCBI Taxonomy" id="93944"/>
    <lineage>
        <taxon>Bacteria</taxon>
        <taxon>Bacillati</taxon>
        <taxon>Actinomycetota</taxon>
        <taxon>Actinomycetes</taxon>
        <taxon>Streptosporangiales</taxon>
        <taxon>Streptosporangiaceae</taxon>
        <taxon>Nonomuraea</taxon>
    </lineage>
</organism>
<protein>
    <submittedName>
        <fullName evidence="2">Alkylhydroperoxidase like protein, AhpD family</fullName>
    </submittedName>
</protein>
<evidence type="ECO:0000313" key="2">
    <source>
        <dbReference type="EMBL" id="SBO95866.1"/>
    </source>
</evidence>
<reference evidence="2" key="1">
    <citation type="submission" date="2016-04" db="EMBL/GenBank/DDBJ databases">
        <authorList>
            <person name="Evans L.H."/>
            <person name="Alamgir A."/>
            <person name="Owens N."/>
            <person name="Weber N.D."/>
            <person name="Virtaneva K."/>
            <person name="Barbian K."/>
            <person name="Babar A."/>
            <person name="Rosenke K."/>
        </authorList>
    </citation>
    <scope>NUCLEOTIDE SEQUENCE</scope>
    <source>
        <strain evidence="2">Nono1</strain>
    </source>
</reference>
<proteinExistence type="predicted"/>
<sequence>MPAPVRELVTRRLAAWDGAPPARARVTEATAELPPGLRPAATLALLTALAPYQVHDATIAACRSAQGGGHDDRSLIELTSWASLSAARRTAEDQPAPLAAGTPSPADTPSPVKASSVERTNP</sequence>
<name>A0A1M4EAP1_9ACTN</name>
<keyword evidence="2" id="KW-0575">Peroxidase</keyword>
<evidence type="ECO:0000256" key="1">
    <source>
        <dbReference type="SAM" id="MobiDB-lite"/>
    </source>
</evidence>
<dbReference type="EMBL" id="LT559118">
    <property type="protein sequence ID" value="SBO95866.1"/>
    <property type="molecule type" value="Genomic_DNA"/>
</dbReference>
<accession>A0A1M4EAP1</accession>
<dbReference type="GO" id="GO:0004601">
    <property type="term" value="F:peroxidase activity"/>
    <property type="evidence" value="ECO:0007669"/>
    <property type="project" value="UniProtKB-KW"/>
</dbReference>
<gene>
    <name evidence="2" type="ORF">BN4615_P5382</name>
</gene>
<feature type="region of interest" description="Disordered" evidence="1">
    <location>
        <begin position="86"/>
        <end position="122"/>
    </location>
</feature>